<evidence type="ECO:0000313" key="3">
    <source>
        <dbReference type="Proteomes" id="UP000614350"/>
    </source>
</evidence>
<name>A0A834KTY2_VESVU</name>
<gene>
    <name evidence="2" type="ORF">HZH66_000822</name>
</gene>
<reference evidence="2" key="1">
    <citation type="journal article" date="2020" name="G3 (Bethesda)">
        <title>High-Quality Assemblies for Three Invasive Social Wasps from the &lt;i&gt;Vespula&lt;/i&gt; Genus.</title>
        <authorList>
            <person name="Harrop T.W.R."/>
            <person name="Guhlin J."/>
            <person name="McLaughlin G.M."/>
            <person name="Permina E."/>
            <person name="Stockwell P."/>
            <person name="Gilligan J."/>
            <person name="Le Lec M.F."/>
            <person name="Gruber M.A.M."/>
            <person name="Quinn O."/>
            <person name="Lovegrove M."/>
            <person name="Duncan E.J."/>
            <person name="Remnant E.J."/>
            <person name="Van Eeckhoven J."/>
            <person name="Graham B."/>
            <person name="Knapp R.A."/>
            <person name="Langford K.W."/>
            <person name="Kronenberg Z."/>
            <person name="Press M.O."/>
            <person name="Eacker S.M."/>
            <person name="Wilson-Rankin E.E."/>
            <person name="Purcell J."/>
            <person name="Lester P.J."/>
            <person name="Dearden P.K."/>
        </authorList>
    </citation>
    <scope>NUCLEOTIDE SEQUENCE</scope>
    <source>
        <strain evidence="2">Marl-1</strain>
    </source>
</reference>
<dbReference type="Proteomes" id="UP000614350">
    <property type="component" value="Unassembled WGS sequence"/>
</dbReference>
<comment type="caution">
    <text evidence="2">The sequence shown here is derived from an EMBL/GenBank/DDBJ whole genome shotgun (WGS) entry which is preliminary data.</text>
</comment>
<keyword evidence="3" id="KW-1185">Reference proteome</keyword>
<feature type="region of interest" description="Disordered" evidence="1">
    <location>
        <begin position="1"/>
        <end position="24"/>
    </location>
</feature>
<feature type="region of interest" description="Disordered" evidence="1">
    <location>
        <begin position="79"/>
        <end position="111"/>
    </location>
</feature>
<organism evidence="2 3">
    <name type="scientific">Vespula vulgaris</name>
    <name type="common">Yellow jacket</name>
    <name type="synonym">Wasp</name>
    <dbReference type="NCBI Taxonomy" id="7454"/>
    <lineage>
        <taxon>Eukaryota</taxon>
        <taxon>Metazoa</taxon>
        <taxon>Ecdysozoa</taxon>
        <taxon>Arthropoda</taxon>
        <taxon>Hexapoda</taxon>
        <taxon>Insecta</taxon>
        <taxon>Pterygota</taxon>
        <taxon>Neoptera</taxon>
        <taxon>Endopterygota</taxon>
        <taxon>Hymenoptera</taxon>
        <taxon>Apocrita</taxon>
        <taxon>Aculeata</taxon>
        <taxon>Vespoidea</taxon>
        <taxon>Vespidae</taxon>
        <taxon>Vespinae</taxon>
        <taxon>Vespula</taxon>
    </lineage>
</organism>
<sequence length="129" mass="14307">MKGGIDSVGRGRRRREGVDGDGGVRRRRLCCHHLRSSYICVGGAGGGGLDAGKVSSRSERVERRKESKRVEGRVWIESGERGSESERETEIEERGAEARFSSPVPAKRPTGMERSGFLRLVTYTWLSVE</sequence>
<feature type="compositionally biased region" description="Basic and acidic residues" evidence="1">
    <location>
        <begin position="79"/>
        <end position="97"/>
    </location>
</feature>
<dbReference type="EMBL" id="JACSEA010000001">
    <property type="protein sequence ID" value="KAF7411926.1"/>
    <property type="molecule type" value="Genomic_DNA"/>
</dbReference>
<dbReference type="AlphaFoldDB" id="A0A834KTY2"/>
<protein>
    <submittedName>
        <fullName evidence="2">Uncharacterized protein</fullName>
    </submittedName>
</protein>
<proteinExistence type="predicted"/>
<evidence type="ECO:0000256" key="1">
    <source>
        <dbReference type="SAM" id="MobiDB-lite"/>
    </source>
</evidence>
<accession>A0A834KTY2</accession>
<evidence type="ECO:0000313" key="2">
    <source>
        <dbReference type="EMBL" id="KAF7411926.1"/>
    </source>
</evidence>